<sequence length="263" mass="29602">MTDVLDAICALYDTGKYADMKIRCEDKVFDVHRAVVCMRSPVIAGAMDNDRWKEAAMGEYNMGDDELPIVEAMIHYLYHGTYDDQVAIGDVPPEDVLKVETENFVLPPSSLTPVPLYRGHYQEGRHGFVPKLEPFEVPPEPAPDSTPSSMLFNAKVYIIADKYMIPALKDLANEKCSRGVEAHWNTPEFSQVAELLWENTLESDKLLRDTVVTAAATHSDGLLDRGEFVEFMSTHGDFAVEVMKRARDLPEKRGKITKRHALI</sequence>
<dbReference type="InterPro" id="IPR000210">
    <property type="entry name" value="BTB/POZ_dom"/>
</dbReference>
<dbReference type="OrthoDB" id="6359816at2759"/>
<dbReference type="SUPFAM" id="SSF54695">
    <property type="entry name" value="POZ domain"/>
    <property type="match status" value="1"/>
</dbReference>
<evidence type="ECO:0000259" key="1">
    <source>
        <dbReference type="PROSITE" id="PS50097"/>
    </source>
</evidence>
<dbReference type="Pfam" id="PF00651">
    <property type="entry name" value="BTB"/>
    <property type="match status" value="1"/>
</dbReference>
<accession>A0A8A3PNT0</accession>
<dbReference type="PANTHER" id="PTHR47843">
    <property type="entry name" value="BTB DOMAIN-CONTAINING PROTEIN-RELATED"/>
    <property type="match status" value="1"/>
</dbReference>
<dbReference type="AlphaFoldDB" id="A0A8A3PNT0"/>
<reference evidence="2" key="1">
    <citation type="submission" date="2020-10" db="EMBL/GenBank/DDBJ databases">
        <title>Genome Sequence of Monilinia vaccinii-corymbosi Sheds Light on Mummy Berry Disease Infection of Blueberry and Mating Type.</title>
        <authorList>
            <person name="Yow A.G."/>
            <person name="Zhang Y."/>
            <person name="Bansal K."/>
            <person name="Eacker S.M."/>
            <person name="Sullivan S."/>
            <person name="Liachko I."/>
            <person name="Cubeta M.A."/>
            <person name="Rollins J.A."/>
            <person name="Ashrafi H."/>
        </authorList>
    </citation>
    <scope>NUCLEOTIDE SEQUENCE</scope>
    <source>
        <strain evidence="2">RL-1</strain>
    </source>
</reference>
<dbReference type="PROSITE" id="PS50097">
    <property type="entry name" value="BTB"/>
    <property type="match status" value="1"/>
</dbReference>
<name>A0A8A3PNT0_9HELO</name>
<protein>
    <recommendedName>
        <fullName evidence="1">BTB domain-containing protein</fullName>
    </recommendedName>
</protein>
<feature type="domain" description="BTB" evidence="1">
    <location>
        <begin position="18"/>
        <end position="80"/>
    </location>
</feature>
<dbReference type="Proteomes" id="UP000672032">
    <property type="component" value="Chromosome 7"/>
</dbReference>
<evidence type="ECO:0000313" key="3">
    <source>
        <dbReference type="Proteomes" id="UP000672032"/>
    </source>
</evidence>
<keyword evidence="3" id="KW-1185">Reference proteome</keyword>
<dbReference type="InterPro" id="IPR011333">
    <property type="entry name" value="SKP1/BTB/POZ_sf"/>
</dbReference>
<organism evidence="2 3">
    <name type="scientific">Monilinia vaccinii-corymbosi</name>
    <dbReference type="NCBI Taxonomy" id="61207"/>
    <lineage>
        <taxon>Eukaryota</taxon>
        <taxon>Fungi</taxon>
        <taxon>Dikarya</taxon>
        <taxon>Ascomycota</taxon>
        <taxon>Pezizomycotina</taxon>
        <taxon>Leotiomycetes</taxon>
        <taxon>Helotiales</taxon>
        <taxon>Sclerotiniaceae</taxon>
        <taxon>Monilinia</taxon>
    </lineage>
</organism>
<dbReference type="EMBL" id="CP063411">
    <property type="protein sequence ID" value="QSZ36585.1"/>
    <property type="molecule type" value="Genomic_DNA"/>
</dbReference>
<dbReference type="CDD" id="cd18186">
    <property type="entry name" value="BTB_POZ_ZBTB_KLHL-like"/>
    <property type="match status" value="1"/>
</dbReference>
<proteinExistence type="predicted"/>
<dbReference type="Gene3D" id="3.30.710.10">
    <property type="entry name" value="Potassium Channel Kv1.1, Chain A"/>
    <property type="match status" value="1"/>
</dbReference>
<gene>
    <name evidence="2" type="ORF">DSL72_006465</name>
</gene>
<dbReference type="PANTHER" id="PTHR47843:SF5">
    <property type="entry name" value="BTB_POZ DOMAIN PROTEIN"/>
    <property type="match status" value="1"/>
</dbReference>
<evidence type="ECO:0000313" key="2">
    <source>
        <dbReference type="EMBL" id="QSZ36585.1"/>
    </source>
</evidence>